<evidence type="ECO:0000313" key="3">
    <source>
        <dbReference type="EMBL" id="CRK89375.1"/>
    </source>
</evidence>
<feature type="chain" id="PRO_5012904666" evidence="2">
    <location>
        <begin position="26"/>
        <end position="224"/>
    </location>
</feature>
<evidence type="ECO:0000256" key="1">
    <source>
        <dbReference type="SAM" id="Phobius"/>
    </source>
</evidence>
<proteinExistence type="predicted"/>
<reference evidence="3 4" key="1">
    <citation type="submission" date="2015-04" db="EMBL/GenBank/DDBJ databases">
        <authorList>
            <person name="Syromyatnikov M.Y."/>
            <person name="Popov V.N."/>
        </authorList>
    </citation>
    <scope>NUCLEOTIDE SEQUENCE [LARGE SCALE GENOMIC DNA]</scope>
</reference>
<feature type="signal peptide" evidence="2">
    <location>
        <begin position="1"/>
        <end position="25"/>
    </location>
</feature>
<keyword evidence="2" id="KW-0732">Signal</keyword>
<sequence length="224" mass="23430">MTRISFYFALVLCIFALTIIGSVNAGGDDTNSSPLCGSGSAPCAAITCPDGFAPHSIVSISGNCCCAFSFASAFVIIGFVSAGGGVPSTSPICRLDEVAPCETVQCSRGSVVLNKGSASSVILKNFTCTKVDHFKMRRTSFFFALVLCIYVKVFKMTRTAIYFVLVLCIHAFIIIGFVSAGGDVPSTFPECGLGQFVPCQTFTCPDGISKFPIGASGNCCCAFN</sequence>
<gene>
    <name evidence="3" type="ORF">CLUMA_CG003130</name>
</gene>
<keyword evidence="1" id="KW-0812">Transmembrane</keyword>
<keyword evidence="1" id="KW-1133">Transmembrane helix</keyword>
<evidence type="ECO:0000313" key="4">
    <source>
        <dbReference type="Proteomes" id="UP000183832"/>
    </source>
</evidence>
<evidence type="ECO:0000256" key="2">
    <source>
        <dbReference type="SAM" id="SignalP"/>
    </source>
</evidence>
<dbReference type="Proteomes" id="UP000183832">
    <property type="component" value="Unassembled WGS sequence"/>
</dbReference>
<protein>
    <submittedName>
        <fullName evidence="3">CLUMA_CG003130, isoform A</fullName>
    </submittedName>
</protein>
<dbReference type="EMBL" id="CVRI01000012">
    <property type="protein sequence ID" value="CRK89375.1"/>
    <property type="molecule type" value="Genomic_DNA"/>
</dbReference>
<name>A0A1J1HMU3_9DIPT</name>
<dbReference type="AlphaFoldDB" id="A0A1J1HMU3"/>
<accession>A0A1J1HMU3</accession>
<feature type="transmembrane region" description="Helical" evidence="1">
    <location>
        <begin position="160"/>
        <end position="180"/>
    </location>
</feature>
<keyword evidence="1" id="KW-0472">Membrane</keyword>
<organism evidence="3 4">
    <name type="scientific">Clunio marinus</name>
    <dbReference type="NCBI Taxonomy" id="568069"/>
    <lineage>
        <taxon>Eukaryota</taxon>
        <taxon>Metazoa</taxon>
        <taxon>Ecdysozoa</taxon>
        <taxon>Arthropoda</taxon>
        <taxon>Hexapoda</taxon>
        <taxon>Insecta</taxon>
        <taxon>Pterygota</taxon>
        <taxon>Neoptera</taxon>
        <taxon>Endopterygota</taxon>
        <taxon>Diptera</taxon>
        <taxon>Nematocera</taxon>
        <taxon>Chironomoidea</taxon>
        <taxon>Chironomidae</taxon>
        <taxon>Clunio</taxon>
    </lineage>
</organism>
<keyword evidence="4" id="KW-1185">Reference proteome</keyword>